<evidence type="ECO:0000313" key="3">
    <source>
        <dbReference type="Proteomes" id="UP000199322"/>
    </source>
</evidence>
<dbReference type="Gene3D" id="3.60.15.10">
    <property type="entry name" value="Ribonuclease Z/Hydroxyacylglutathione hydrolase-like"/>
    <property type="match status" value="1"/>
</dbReference>
<dbReference type="Proteomes" id="UP000199322">
    <property type="component" value="Unassembled WGS sequence"/>
</dbReference>
<dbReference type="PANTHER" id="PTHR42951:SF14">
    <property type="entry name" value="METALLO-BETA-LACTAMASE SUPERFAMILY PROTEIN"/>
    <property type="match status" value="1"/>
</dbReference>
<gene>
    <name evidence="2" type="ORF">SAMN04488588_1531</name>
</gene>
<protein>
    <submittedName>
        <fullName evidence="2">Glyoxylase, beta-lactamase superfamily II</fullName>
    </submittedName>
</protein>
<sequence length="295" mass="34267">MNLEKISGNTHYIKAPTNIGVYIFENKNALLIDSTMNKYESQKIERVLIDNHLKPKHIINTHAHIDHSGGNNYFKEKYPGLETYISKKEKVFMENPEIHYLITSSAYPNKKLKIRKKSKIDHTIETGIYKINDEKFEIIDLSGHAMGDIGIITPDRVAFLGDAIFSQYTLENHTLTYNLHLEKRIESLNKIKEMDADYFVISHGTKILNKEEIRELVEENMKNTNKIISEIVQICRQPSSREEILQKFYITHDIKTKYNGYLVNLSSLTSFLNYMLDNEKIDASVKDGKLVYFTI</sequence>
<evidence type="ECO:0000259" key="1">
    <source>
        <dbReference type="SMART" id="SM00849"/>
    </source>
</evidence>
<feature type="domain" description="Metallo-beta-lactamase" evidence="1">
    <location>
        <begin position="17"/>
        <end position="203"/>
    </location>
</feature>
<dbReference type="PANTHER" id="PTHR42951">
    <property type="entry name" value="METALLO-BETA-LACTAMASE DOMAIN-CONTAINING"/>
    <property type="match status" value="1"/>
</dbReference>
<dbReference type="SMART" id="SM00849">
    <property type="entry name" value="Lactamase_B"/>
    <property type="match status" value="1"/>
</dbReference>
<name>A0A1G6NHY4_9BACT</name>
<proteinExistence type="predicted"/>
<dbReference type="Pfam" id="PF00753">
    <property type="entry name" value="Lactamase_B"/>
    <property type="match status" value="1"/>
</dbReference>
<dbReference type="EMBL" id="FMYV01000006">
    <property type="protein sequence ID" value="SDC66907.1"/>
    <property type="molecule type" value="Genomic_DNA"/>
</dbReference>
<dbReference type="SUPFAM" id="SSF56281">
    <property type="entry name" value="Metallo-hydrolase/oxidoreductase"/>
    <property type="match status" value="1"/>
</dbReference>
<organism evidence="2 3">
    <name type="scientific">Geotoga petraea</name>
    <dbReference type="NCBI Taxonomy" id="28234"/>
    <lineage>
        <taxon>Bacteria</taxon>
        <taxon>Thermotogati</taxon>
        <taxon>Thermotogota</taxon>
        <taxon>Thermotogae</taxon>
        <taxon>Petrotogales</taxon>
        <taxon>Petrotogaceae</taxon>
        <taxon>Geotoga</taxon>
    </lineage>
</organism>
<evidence type="ECO:0000313" key="2">
    <source>
        <dbReference type="EMBL" id="SDC66907.1"/>
    </source>
</evidence>
<dbReference type="AlphaFoldDB" id="A0A1G6NHY4"/>
<dbReference type="InterPro" id="IPR050855">
    <property type="entry name" value="NDM-1-like"/>
</dbReference>
<dbReference type="STRING" id="28234.SAMN04488588_1531"/>
<keyword evidence="3" id="KW-1185">Reference proteome</keyword>
<accession>A0A1G6NHY4</accession>
<dbReference type="CDD" id="cd07743">
    <property type="entry name" value="metallo-hydrolase-like_MBL-fold"/>
    <property type="match status" value="1"/>
</dbReference>
<reference evidence="2 3" key="1">
    <citation type="submission" date="2016-10" db="EMBL/GenBank/DDBJ databases">
        <authorList>
            <person name="de Groot N.N."/>
        </authorList>
    </citation>
    <scope>NUCLEOTIDE SEQUENCE [LARGE SCALE GENOMIC DNA]</scope>
    <source>
        <strain evidence="2 3">WG14</strain>
    </source>
</reference>
<dbReference type="InterPro" id="IPR036866">
    <property type="entry name" value="RibonucZ/Hydroxyglut_hydro"/>
</dbReference>
<dbReference type="RefSeq" id="WP_091404412.1">
    <property type="nucleotide sequence ID" value="NZ_FMYV01000006.1"/>
</dbReference>
<dbReference type="InterPro" id="IPR001279">
    <property type="entry name" value="Metallo-B-lactamas"/>
</dbReference>